<dbReference type="EMBL" id="VCPC01000003">
    <property type="protein sequence ID" value="TMV11802.1"/>
    <property type="molecule type" value="Genomic_DNA"/>
</dbReference>
<proteinExistence type="inferred from homology"/>
<dbReference type="InterPro" id="IPR005119">
    <property type="entry name" value="LysR_subst-bd"/>
</dbReference>
<evidence type="ECO:0000313" key="7">
    <source>
        <dbReference type="Proteomes" id="UP001191082"/>
    </source>
</evidence>
<dbReference type="Gene3D" id="1.10.10.10">
    <property type="entry name" value="Winged helix-like DNA-binding domain superfamily/Winged helix DNA-binding domain"/>
    <property type="match status" value="1"/>
</dbReference>
<keyword evidence="7" id="KW-1185">Reference proteome</keyword>
<evidence type="ECO:0000256" key="4">
    <source>
        <dbReference type="ARBA" id="ARBA00023163"/>
    </source>
</evidence>
<evidence type="ECO:0000256" key="1">
    <source>
        <dbReference type="ARBA" id="ARBA00009437"/>
    </source>
</evidence>
<dbReference type="InterPro" id="IPR000847">
    <property type="entry name" value="LysR_HTH_N"/>
</dbReference>
<dbReference type="Gene3D" id="3.40.190.10">
    <property type="entry name" value="Periplasmic binding protein-like II"/>
    <property type="match status" value="2"/>
</dbReference>
<dbReference type="PANTHER" id="PTHR30537">
    <property type="entry name" value="HTH-TYPE TRANSCRIPTIONAL REGULATOR"/>
    <property type="match status" value="1"/>
</dbReference>
<dbReference type="Pfam" id="PF03466">
    <property type="entry name" value="LysR_substrate"/>
    <property type="match status" value="1"/>
</dbReference>
<comment type="similarity">
    <text evidence="1">Belongs to the LysR transcriptional regulatory family.</text>
</comment>
<feature type="domain" description="HTH lysR-type" evidence="5">
    <location>
        <begin position="7"/>
        <end position="64"/>
    </location>
</feature>
<dbReference type="InterPro" id="IPR036390">
    <property type="entry name" value="WH_DNA-bd_sf"/>
</dbReference>
<keyword evidence="4" id="KW-0804">Transcription</keyword>
<organism evidence="6 7">
    <name type="scientific">Arenibacterium halophilum</name>
    <dbReference type="NCBI Taxonomy" id="2583821"/>
    <lineage>
        <taxon>Bacteria</taxon>
        <taxon>Pseudomonadati</taxon>
        <taxon>Pseudomonadota</taxon>
        <taxon>Alphaproteobacteria</taxon>
        <taxon>Rhodobacterales</taxon>
        <taxon>Paracoccaceae</taxon>
        <taxon>Arenibacterium</taxon>
    </lineage>
</organism>
<keyword evidence="2" id="KW-0805">Transcription regulation</keyword>
<gene>
    <name evidence="6" type="ORF">FGK64_16205</name>
</gene>
<comment type="caution">
    <text evidence="6">The sequence shown here is derived from an EMBL/GenBank/DDBJ whole genome shotgun (WGS) entry which is preliminary data.</text>
</comment>
<dbReference type="SUPFAM" id="SSF53850">
    <property type="entry name" value="Periplasmic binding protein-like II"/>
    <property type="match status" value="1"/>
</dbReference>
<evidence type="ECO:0000259" key="5">
    <source>
        <dbReference type="PROSITE" id="PS50931"/>
    </source>
</evidence>
<protein>
    <submittedName>
        <fullName evidence="6">LysR family transcriptional regulator</fullName>
    </submittedName>
</protein>
<dbReference type="Pfam" id="PF00126">
    <property type="entry name" value="HTH_1"/>
    <property type="match status" value="1"/>
</dbReference>
<keyword evidence="3" id="KW-0238">DNA-binding</keyword>
<dbReference type="RefSeq" id="WP_138864863.1">
    <property type="nucleotide sequence ID" value="NZ_VCPC01000003.1"/>
</dbReference>
<reference evidence="6 7" key="1">
    <citation type="submission" date="2019-05" db="EMBL/GenBank/DDBJ databases">
        <title>Marivita sp. nov. isolated from sea sediment.</title>
        <authorList>
            <person name="Kim W."/>
        </authorList>
    </citation>
    <scope>NUCLEOTIDE SEQUENCE [LARGE SCALE GENOMIC DNA]</scope>
    <source>
        <strain evidence="6 7">CAU 1492</strain>
    </source>
</reference>
<dbReference type="InterPro" id="IPR036388">
    <property type="entry name" value="WH-like_DNA-bd_sf"/>
</dbReference>
<dbReference type="SUPFAM" id="SSF46785">
    <property type="entry name" value="Winged helix' DNA-binding domain"/>
    <property type="match status" value="1"/>
</dbReference>
<dbReference type="InterPro" id="IPR058163">
    <property type="entry name" value="LysR-type_TF_proteobact-type"/>
</dbReference>
<evidence type="ECO:0000256" key="3">
    <source>
        <dbReference type="ARBA" id="ARBA00023125"/>
    </source>
</evidence>
<dbReference type="PANTHER" id="PTHR30537:SF26">
    <property type="entry name" value="GLYCINE CLEAVAGE SYSTEM TRANSCRIPTIONAL ACTIVATOR"/>
    <property type="match status" value="1"/>
</dbReference>
<dbReference type="PROSITE" id="PS50931">
    <property type="entry name" value="HTH_LYSR"/>
    <property type="match status" value="1"/>
</dbReference>
<accession>A0ABY2X903</accession>
<dbReference type="Proteomes" id="UP001191082">
    <property type="component" value="Unassembled WGS sequence"/>
</dbReference>
<sequence>MDWRTLPPLAALRAFSAFADTGSVQRAGDALNVTHAAISQHLRALETHLGLSLLDRSGRAMVLTPEGQQLAQALSSGFGMIAHTVEEMTGRDASRPLHITTTPSFAANWLMPRLAEFHTSNAETSLMIDPSTALVDLSPGGIDVAIRYGQGNWPGHEVELLMPTSMVVVGAPTLFKDRRVTTPQDLVDLVWLEELGRSEAKEWLQSRGVEQGFLGRRVTVPGNLMLDGVRDGQGVAVSTKLFIEADVAAGRLVILFEDPPGDSGYYIVTRPGVLRPPARQFVSWLRQAARPKSR</sequence>
<evidence type="ECO:0000313" key="6">
    <source>
        <dbReference type="EMBL" id="TMV11802.1"/>
    </source>
</evidence>
<name>A0ABY2X903_9RHOB</name>
<evidence type="ECO:0000256" key="2">
    <source>
        <dbReference type="ARBA" id="ARBA00023015"/>
    </source>
</evidence>